<accession>A0ABP9C2D7</accession>
<keyword evidence="2" id="KW-0812">Transmembrane</keyword>
<gene>
    <name evidence="3" type="ORF">GCM10023200_45430</name>
</gene>
<feature type="transmembrane region" description="Helical" evidence="2">
    <location>
        <begin position="314"/>
        <end position="332"/>
    </location>
</feature>
<organism evidence="3 4">
    <name type="scientific">Actinomycetospora chlora</name>
    <dbReference type="NCBI Taxonomy" id="663608"/>
    <lineage>
        <taxon>Bacteria</taxon>
        <taxon>Bacillati</taxon>
        <taxon>Actinomycetota</taxon>
        <taxon>Actinomycetes</taxon>
        <taxon>Pseudonocardiales</taxon>
        <taxon>Pseudonocardiaceae</taxon>
        <taxon>Actinomycetospora</taxon>
    </lineage>
</organism>
<feature type="transmembrane region" description="Helical" evidence="2">
    <location>
        <begin position="139"/>
        <end position="159"/>
    </location>
</feature>
<dbReference type="Proteomes" id="UP001500928">
    <property type="component" value="Unassembled WGS sequence"/>
</dbReference>
<dbReference type="RefSeq" id="WP_345420785.1">
    <property type="nucleotide sequence ID" value="NZ_BAABHO010000044.1"/>
</dbReference>
<keyword evidence="2" id="KW-1133">Transmembrane helix</keyword>
<dbReference type="EMBL" id="BAABHO010000044">
    <property type="protein sequence ID" value="GAA4803119.1"/>
    <property type="molecule type" value="Genomic_DNA"/>
</dbReference>
<feature type="transmembrane region" description="Helical" evidence="2">
    <location>
        <begin position="181"/>
        <end position="211"/>
    </location>
</feature>
<reference evidence="4" key="1">
    <citation type="journal article" date="2019" name="Int. J. Syst. Evol. Microbiol.">
        <title>The Global Catalogue of Microorganisms (GCM) 10K type strain sequencing project: providing services to taxonomists for standard genome sequencing and annotation.</title>
        <authorList>
            <consortium name="The Broad Institute Genomics Platform"/>
            <consortium name="The Broad Institute Genome Sequencing Center for Infectious Disease"/>
            <person name="Wu L."/>
            <person name="Ma J."/>
        </authorList>
    </citation>
    <scope>NUCLEOTIDE SEQUENCE [LARGE SCALE GENOMIC DNA]</scope>
    <source>
        <strain evidence="4">JCM 17979</strain>
    </source>
</reference>
<proteinExistence type="predicted"/>
<evidence type="ECO:0000256" key="2">
    <source>
        <dbReference type="SAM" id="Phobius"/>
    </source>
</evidence>
<feature type="region of interest" description="Disordered" evidence="1">
    <location>
        <begin position="1"/>
        <end position="24"/>
    </location>
</feature>
<comment type="caution">
    <text evidence="3">The sequence shown here is derived from an EMBL/GenBank/DDBJ whole genome shotgun (WGS) entry which is preliminary data.</text>
</comment>
<feature type="transmembrane region" description="Helical" evidence="2">
    <location>
        <begin position="223"/>
        <end position="241"/>
    </location>
</feature>
<feature type="transmembrane region" description="Helical" evidence="2">
    <location>
        <begin position="338"/>
        <end position="357"/>
    </location>
</feature>
<feature type="transmembrane region" description="Helical" evidence="2">
    <location>
        <begin position="369"/>
        <end position="394"/>
    </location>
</feature>
<sequence length="490" mass="50422">MTTTAGTVPLRAAVSHPSPAPRAPHGWGRGDVVVTVLLVAVALVWFHWLAAGASAQGVITGEEASISHRDALALRLGWQPSIWSTNVGGQLFFWLAGHLDPDYGLLYARKWKAAATALLPAVVYLVARRRLACGRPAGAVAGVLAVVVPGVAMLAWVGIETPLDVVAGLAAVYAATSRTRWWWLGLPLAGVAVSCYTAGLAVAAVVLLPAVLRVRGVRDGARAVLGLALGLAVLFVPLLWWRNGGIVVTGGGRAGADPGAVGEHLRQLADYAFVSGSSYYYVAELPLFGSALAAAVLLAGAVAGVALRPRPTWPWAAVGLASLALYAVSSGVPGARRVVVAVAVVALLAGVAVDALVRAVAAAPRRGVLVAGRVVLAVAVASLVAVPAGAVAGWRGEIAAGAVALPRDWPFPVDPGGTQTTTLQRLDADLRTGRLDVRAVGDGWGGTRTLAMLYVLAERTGRVPPLTPRQLLDYYRVSEDCPPLDGPACG</sequence>
<protein>
    <recommendedName>
        <fullName evidence="5">Glycosyltransferase RgtA/B/C/D-like domain-containing protein</fullName>
    </recommendedName>
</protein>
<keyword evidence="4" id="KW-1185">Reference proteome</keyword>
<evidence type="ECO:0008006" key="5">
    <source>
        <dbReference type="Google" id="ProtNLM"/>
    </source>
</evidence>
<evidence type="ECO:0000256" key="1">
    <source>
        <dbReference type="SAM" id="MobiDB-lite"/>
    </source>
</evidence>
<name>A0ABP9C2D7_9PSEU</name>
<evidence type="ECO:0000313" key="4">
    <source>
        <dbReference type="Proteomes" id="UP001500928"/>
    </source>
</evidence>
<feature type="transmembrane region" description="Helical" evidence="2">
    <location>
        <begin position="287"/>
        <end position="307"/>
    </location>
</feature>
<keyword evidence="2" id="KW-0472">Membrane</keyword>
<evidence type="ECO:0000313" key="3">
    <source>
        <dbReference type="EMBL" id="GAA4803119.1"/>
    </source>
</evidence>
<feature type="transmembrane region" description="Helical" evidence="2">
    <location>
        <begin position="32"/>
        <end position="50"/>
    </location>
</feature>